<dbReference type="InterPro" id="IPR001753">
    <property type="entry name" value="Enoyl-CoA_hydra/iso"/>
</dbReference>
<dbReference type="EMBL" id="MCGN01000011">
    <property type="protein sequence ID" value="ORY91410.1"/>
    <property type="molecule type" value="Genomic_DNA"/>
</dbReference>
<organism evidence="2 3">
    <name type="scientific">Syncephalastrum racemosum</name>
    <name type="common">Filamentous fungus</name>
    <dbReference type="NCBI Taxonomy" id="13706"/>
    <lineage>
        <taxon>Eukaryota</taxon>
        <taxon>Fungi</taxon>
        <taxon>Fungi incertae sedis</taxon>
        <taxon>Mucoromycota</taxon>
        <taxon>Mucoromycotina</taxon>
        <taxon>Mucoromycetes</taxon>
        <taxon>Mucorales</taxon>
        <taxon>Syncephalastraceae</taxon>
        <taxon>Syncephalastrum</taxon>
    </lineage>
</organism>
<name>A0A1X2H1V4_SYNRA</name>
<dbReference type="GO" id="GO:0005739">
    <property type="term" value="C:mitochondrion"/>
    <property type="evidence" value="ECO:0007669"/>
    <property type="project" value="TreeGrafter"/>
</dbReference>
<dbReference type="SUPFAM" id="SSF52096">
    <property type="entry name" value="ClpP/crotonase"/>
    <property type="match status" value="1"/>
</dbReference>
<dbReference type="InParanoid" id="A0A1X2H1V4"/>
<dbReference type="PANTHER" id="PTHR11941:SF158">
    <property type="entry name" value="ENOYL-COA HYDRATASE (AFU_ORTHOLOGUE AFUA_2G10650)"/>
    <property type="match status" value="1"/>
</dbReference>
<evidence type="ECO:0000256" key="1">
    <source>
        <dbReference type="SAM" id="MobiDB-lite"/>
    </source>
</evidence>
<evidence type="ECO:0000313" key="2">
    <source>
        <dbReference type="EMBL" id="ORY91410.1"/>
    </source>
</evidence>
<dbReference type="GO" id="GO:0006635">
    <property type="term" value="P:fatty acid beta-oxidation"/>
    <property type="evidence" value="ECO:0007669"/>
    <property type="project" value="TreeGrafter"/>
</dbReference>
<dbReference type="STRING" id="13706.A0A1X2H1V4"/>
<feature type="region of interest" description="Disordered" evidence="1">
    <location>
        <begin position="80"/>
        <end position="99"/>
    </location>
</feature>
<dbReference type="Gene3D" id="3.90.226.10">
    <property type="entry name" value="2-enoyl-CoA Hydratase, Chain A, domain 1"/>
    <property type="match status" value="1"/>
</dbReference>
<dbReference type="Pfam" id="PF00378">
    <property type="entry name" value="ECH_1"/>
    <property type="match status" value="1"/>
</dbReference>
<comment type="caution">
    <text evidence="2">The sequence shown here is derived from an EMBL/GenBank/DDBJ whole genome shotgun (WGS) entry which is preliminary data.</text>
</comment>
<proteinExistence type="predicted"/>
<reference evidence="2 3" key="1">
    <citation type="submission" date="2016-07" db="EMBL/GenBank/DDBJ databases">
        <title>Pervasive Adenine N6-methylation of Active Genes in Fungi.</title>
        <authorList>
            <consortium name="DOE Joint Genome Institute"/>
            <person name="Mondo S.J."/>
            <person name="Dannebaum R.O."/>
            <person name="Kuo R.C."/>
            <person name="Labutti K."/>
            <person name="Haridas S."/>
            <person name="Kuo A."/>
            <person name="Salamov A."/>
            <person name="Ahrendt S.R."/>
            <person name="Lipzen A."/>
            <person name="Sullivan W."/>
            <person name="Andreopoulos W.B."/>
            <person name="Clum A."/>
            <person name="Lindquist E."/>
            <person name="Daum C."/>
            <person name="Ramamoorthy G.K."/>
            <person name="Gryganskyi A."/>
            <person name="Culley D."/>
            <person name="Magnuson J.K."/>
            <person name="James T.Y."/>
            <person name="O'Malley M.A."/>
            <person name="Stajich J.E."/>
            <person name="Spatafora J.W."/>
            <person name="Visel A."/>
            <person name="Grigoriev I.V."/>
        </authorList>
    </citation>
    <scope>NUCLEOTIDE SEQUENCE [LARGE SCALE GENOMIC DNA]</scope>
    <source>
        <strain evidence="2 3">NRRL 2496</strain>
    </source>
</reference>
<dbReference type="AlphaFoldDB" id="A0A1X2H1V4"/>
<dbReference type="OrthoDB" id="2018133at2759"/>
<dbReference type="InterPro" id="IPR029045">
    <property type="entry name" value="ClpP/crotonase-like_dom_sf"/>
</dbReference>
<sequence>MQLPQAQFFILSEPEPHVLLITINRPKQFNALSPEANFEMSRILDWAEDEPNVWCIVLTGAGGKAFCAGMDLVNWNSRRSDKGADEDADTKNMPPTGFGGLSNRPFARKPVIAAVNGYALGGGTEILMACNIVVATKRSKLGLPEVKRGVTIAAGGLARLVRSVSYQIASEIALTGRFVTAEEAKGFGLINEIVEDNVDVVQAALAWAKKITANSPDAVFITKQGINYALEKASQVDATNEWLASDDAKAWRSGENLTEGLQAFAGKRAPQWKNPAAFKKSSKL</sequence>
<dbReference type="OMA" id="LDCEKPV"/>
<keyword evidence="3" id="KW-1185">Reference proteome</keyword>
<dbReference type="Proteomes" id="UP000242180">
    <property type="component" value="Unassembled WGS sequence"/>
</dbReference>
<gene>
    <name evidence="2" type="ORF">BCR43DRAFT_499042</name>
</gene>
<dbReference type="PANTHER" id="PTHR11941">
    <property type="entry name" value="ENOYL-COA HYDRATASE-RELATED"/>
    <property type="match status" value="1"/>
</dbReference>
<accession>A0A1X2H1V4</accession>
<protein>
    <submittedName>
        <fullName evidence="2">ClpP/crotonase-like domain-containing protein</fullName>
    </submittedName>
</protein>
<dbReference type="CDD" id="cd06558">
    <property type="entry name" value="crotonase-like"/>
    <property type="match status" value="1"/>
</dbReference>
<evidence type="ECO:0000313" key="3">
    <source>
        <dbReference type="Proteomes" id="UP000242180"/>
    </source>
</evidence>